<sequence>MAGGGDVAYRIPRACPSTYEVPAGDPQLYRPHWKPDRANGGALREMRRDAKAMKEETSQRLEALKKELRGTNAQIERIAAVGQETKGAAKEAIEIQKNAPISYAAAVASGTLASSTHNPYHTQTAST</sequence>
<evidence type="ECO:0000313" key="2">
    <source>
        <dbReference type="EMBL" id="WPA99753.1"/>
    </source>
</evidence>
<dbReference type="EMBL" id="CP134186">
    <property type="protein sequence ID" value="WPA99753.1"/>
    <property type="molecule type" value="Genomic_DNA"/>
</dbReference>
<accession>A0ABZ0NJM0</accession>
<protein>
    <submittedName>
        <fullName evidence="2">Uncharacterized protein</fullName>
    </submittedName>
</protein>
<gene>
    <name evidence="2" type="ORF">RHO25_004372</name>
</gene>
<dbReference type="RefSeq" id="XP_023457344.2">
    <property type="nucleotide sequence ID" value="XM_023595294.2"/>
</dbReference>
<reference evidence="2 3" key="1">
    <citation type="submission" date="2023-09" db="EMBL/GenBank/DDBJ databases">
        <title>Complete-Gapless Cercospora beticola genome.</title>
        <authorList>
            <person name="Wyatt N.A."/>
            <person name="Spanner R.E."/>
            <person name="Bolton M.D."/>
        </authorList>
    </citation>
    <scope>NUCLEOTIDE SEQUENCE [LARGE SCALE GENOMIC DNA]</scope>
    <source>
        <strain evidence="2">Cb09-40</strain>
    </source>
</reference>
<feature type="compositionally biased region" description="Basic and acidic residues" evidence="1">
    <location>
        <begin position="44"/>
        <end position="57"/>
    </location>
</feature>
<name>A0ABZ0NJM0_CERBT</name>
<feature type="region of interest" description="Disordered" evidence="1">
    <location>
        <begin position="20"/>
        <end position="57"/>
    </location>
</feature>
<keyword evidence="3" id="KW-1185">Reference proteome</keyword>
<proteinExistence type="predicted"/>
<dbReference type="Proteomes" id="UP001302367">
    <property type="component" value="Chromosome 3"/>
</dbReference>
<evidence type="ECO:0000256" key="1">
    <source>
        <dbReference type="SAM" id="MobiDB-lite"/>
    </source>
</evidence>
<organism evidence="2 3">
    <name type="scientific">Cercospora beticola</name>
    <name type="common">Sugarbeet leaf spot fungus</name>
    <dbReference type="NCBI Taxonomy" id="122368"/>
    <lineage>
        <taxon>Eukaryota</taxon>
        <taxon>Fungi</taxon>
        <taxon>Dikarya</taxon>
        <taxon>Ascomycota</taxon>
        <taxon>Pezizomycotina</taxon>
        <taxon>Dothideomycetes</taxon>
        <taxon>Dothideomycetidae</taxon>
        <taxon>Mycosphaerellales</taxon>
        <taxon>Mycosphaerellaceae</taxon>
        <taxon>Cercospora</taxon>
    </lineage>
</organism>
<evidence type="ECO:0000313" key="3">
    <source>
        <dbReference type="Proteomes" id="UP001302367"/>
    </source>
</evidence>
<dbReference type="GeneID" id="35426419"/>